<evidence type="ECO:0000256" key="1">
    <source>
        <dbReference type="ARBA" id="ARBA00022527"/>
    </source>
</evidence>
<gene>
    <name evidence="7" type="ORF">GSONMT00035760001</name>
</gene>
<dbReference type="InterPro" id="IPR044926">
    <property type="entry name" value="RGS_subdomain_2"/>
</dbReference>
<keyword evidence="5" id="KW-0067">ATP-binding</keyword>
<protein>
    <recommendedName>
        <fullName evidence="6">RGS domain-containing protein</fullName>
    </recommendedName>
</protein>
<evidence type="ECO:0000256" key="3">
    <source>
        <dbReference type="ARBA" id="ARBA00022741"/>
    </source>
</evidence>
<keyword evidence="3" id="KW-0547">Nucleotide-binding</keyword>
<dbReference type="PaxDb" id="8022-A0A060Y665"/>
<name>A0A060Y665_ONCMY</name>
<dbReference type="AlphaFoldDB" id="A0A060Y665"/>
<reference evidence="7" key="2">
    <citation type="submission" date="2014-03" db="EMBL/GenBank/DDBJ databases">
        <authorList>
            <person name="Genoscope - CEA"/>
        </authorList>
    </citation>
    <scope>NUCLEOTIDE SEQUENCE</scope>
</reference>
<dbReference type="STRING" id="8022.A0A060Y665"/>
<dbReference type="InterPro" id="IPR036305">
    <property type="entry name" value="RGS_sf"/>
</dbReference>
<dbReference type="GO" id="GO:0007186">
    <property type="term" value="P:G protein-coupled receptor signaling pathway"/>
    <property type="evidence" value="ECO:0007669"/>
    <property type="project" value="TreeGrafter"/>
</dbReference>
<accession>A0A060Y665</accession>
<dbReference type="PANTHER" id="PTHR24355">
    <property type="entry name" value="G PROTEIN-COUPLED RECEPTOR KINASE/RIBOSOMAL PROTEIN S6 KINASE"/>
    <property type="match status" value="1"/>
</dbReference>
<feature type="domain" description="RGS" evidence="6">
    <location>
        <begin position="14"/>
        <end position="73"/>
    </location>
</feature>
<dbReference type="PANTHER" id="PTHR24355:SF18">
    <property type="entry name" value="G PROTEIN-COUPLED RECEPTOR KINASE"/>
    <property type="match status" value="1"/>
</dbReference>
<dbReference type="InterPro" id="IPR016137">
    <property type="entry name" value="RGS"/>
</dbReference>
<dbReference type="Gene3D" id="1.10.167.10">
    <property type="entry name" value="Regulator of G-protein Signalling 4, domain 2"/>
    <property type="match status" value="1"/>
</dbReference>
<dbReference type="PROSITE" id="PS50132">
    <property type="entry name" value="RGS"/>
    <property type="match status" value="1"/>
</dbReference>
<dbReference type="Proteomes" id="UP000193380">
    <property type="component" value="Unassembled WGS sequence"/>
</dbReference>
<organism evidence="7 8">
    <name type="scientific">Oncorhynchus mykiss</name>
    <name type="common">Rainbow trout</name>
    <name type="synonym">Salmo gairdneri</name>
    <dbReference type="NCBI Taxonomy" id="8022"/>
    <lineage>
        <taxon>Eukaryota</taxon>
        <taxon>Metazoa</taxon>
        <taxon>Chordata</taxon>
        <taxon>Craniata</taxon>
        <taxon>Vertebrata</taxon>
        <taxon>Euteleostomi</taxon>
        <taxon>Actinopterygii</taxon>
        <taxon>Neopterygii</taxon>
        <taxon>Teleostei</taxon>
        <taxon>Protacanthopterygii</taxon>
        <taxon>Salmoniformes</taxon>
        <taxon>Salmonidae</taxon>
        <taxon>Salmoninae</taxon>
        <taxon>Oncorhynchus</taxon>
    </lineage>
</organism>
<reference evidence="7" key="1">
    <citation type="journal article" date="2014" name="Nat. Commun.">
        <title>The rainbow trout genome provides novel insights into evolution after whole-genome duplication in vertebrates.</title>
        <authorList>
            <person name="Berthelot C."/>
            <person name="Brunet F."/>
            <person name="Chalopin D."/>
            <person name="Juanchich A."/>
            <person name="Bernard M."/>
            <person name="Noel B."/>
            <person name="Bento P."/>
            <person name="Da Silva C."/>
            <person name="Labadie K."/>
            <person name="Alberti A."/>
            <person name="Aury J.M."/>
            <person name="Louis A."/>
            <person name="Dehais P."/>
            <person name="Bardou P."/>
            <person name="Montfort J."/>
            <person name="Klopp C."/>
            <person name="Cabau C."/>
            <person name="Gaspin C."/>
            <person name="Thorgaard G.H."/>
            <person name="Boussaha M."/>
            <person name="Quillet E."/>
            <person name="Guyomard R."/>
            <person name="Galiana D."/>
            <person name="Bobe J."/>
            <person name="Volff J.N."/>
            <person name="Genet C."/>
            <person name="Wincker P."/>
            <person name="Jaillon O."/>
            <person name="Roest Crollius H."/>
            <person name="Guiguen Y."/>
        </authorList>
    </citation>
    <scope>NUCLEOTIDE SEQUENCE [LARGE SCALE GENOMIC DNA]</scope>
</reference>
<keyword evidence="2" id="KW-0808">Transferase</keyword>
<evidence type="ECO:0000313" key="7">
    <source>
        <dbReference type="EMBL" id="CDQ87017.1"/>
    </source>
</evidence>
<dbReference type="SUPFAM" id="SSF48097">
    <property type="entry name" value="Regulator of G-protein signaling, RGS"/>
    <property type="match status" value="1"/>
</dbReference>
<evidence type="ECO:0000259" key="6">
    <source>
        <dbReference type="PROSITE" id="PS50132"/>
    </source>
</evidence>
<dbReference type="GO" id="GO:0005524">
    <property type="term" value="F:ATP binding"/>
    <property type="evidence" value="ECO:0007669"/>
    <property type="project" value="UniProtKB-KW"/>
</dbReference>
<keyword evidence="4" id="KW-0418">Kinase</keyword>
<dbReference type="GO" id="GO:0004703">
    <property type="term" value="F:G protein-coupled receptor kinase activity"/>
    <property type="evidence" value="ECO:0007669"/>
    <property type="project" value="TreeGrafter"/>
</dbReference>
<evidence type="ECO:0000256" key="2">
    <source>
        <dbReference type="ARBA" id="ARBA00022679"/>
    </source>
</evidence>
<sequence length="106" mass="12211">MVFQRKCMCVCVCQIKDYEKLDSEEERLCRSRQIYDGYIMKELLSCSHAFSKKAVDHVQTHLAKKQVPPSLFQVRNTHTNCSTNLTPVCVSVPSHIVGFRHTHTLT</sequence>
<proteinExistence type="predicted"/>
<evidence type="ECO:0000313" key="8">
    <source>
        <dbReference type="Proteomes" id="UP000193380"/>
    </source>
</evidence>
<dbReference type="EMBL" id="FR907629">
    <property type="protein sequence ID" value="CDQ87017.1"/>
    <property type="molecule type" value="Genomic_DNA"/>
</dbReference>
<dbReference type="Pfam" id="PF00615">
    <property type="entry name" value="RGS"/>
    <property type="match status" value="1"/>
</dbReference>
<dbReference type="GO" id="GO:0009966">
    <property type="term" value="P:regulation of signal transduction"/>
    <property type="evidence" value="ECO:0007669"/>
    <property type="project" value="TreeGrafter"/>
</dbReference>
<keyword evidence="1" id="KW-0723">Serine/threonine-protein kinase</keyword>
<evidence type="ECO:0000256" key="5">
    <source>
        <dbReference type="ARBA" id="ARBA00022840"/>
    </source>
</evidence>
<dbReference type="GO" id="GO:0001664">
    <property type="term" value="F:G protein-coupled receptor binding"/>
    <property type="evidence" value="ECO:0007669"/>
    <property type="project" value="TreeGrafter"/>
</dbReference>
<evidence type="ECO:0000256" key="4">
    <source>
        <dbReference type="ARBA" id="ARBA00022777"/>
    </source>
</evidence>